<evidence type="ECO:0000313" key="3">
    <source>
        <dbReference type="EMBL" id="KAL0345573.1"/>
    </source>
</evidence>
<proteinExistence type="predicted"/>
<dbReference type="Pfam" id="PF14244">
    <property type="entry name" value="Retrotran_gag_3"/>
    <property type="match status" value="1"/>
</dbReference>
<protein>
    <recommendedName>
        <fullName evidence="2">Retrotransposon Copia-like N-terminal domain-containing protein</fullName>
    </recommendedName>
</protein>
<gene>
    <name evidence="3" type="ORF">Sradi_4388600</name>
</gene>
<dbReference type="AlphaFoldDB" id="A0AAW2NQQ6"/>
<reference evidence="3" key="1">
    <citation type="submission" date="2020-06" db="EMBL/GenBank/DDBJ databases">
        <authorList>
            <person name="Li T."/>
            <person name="Hu X."/>
            <person name="Zhang T."/>
            <person name="Song X."/>
            <person name="Zhang H."/>
            <person name="Dai N."/>
            <person name="Sheng W."/>
            <person name="Hou X."/>
            <person name="Wei L."/>
        </authorList>
    </citation>
    <scope>NUCLEOTIDE SEQUENCE</scope>
    <source>
        <strain evidence="3">G02</strain>
        <tissue evidence="3">Leaf</tissue>
    </source>
</reference>
<organism evidence="3">
    <name type="scientific">Sesamum radiatum</name>
    <name type="common">Black benniseed</name>
    <dbReference type="NCBI Taxonomy" id="300843"/>
    <lineage>
        <taxon>Eukaryota</taxon>
        <taxon>Viridiplantae</taxon>
        <taxon>Streptophyta</taxon>
        <taxon>Embryophyta</taxon>
        <taxon>Tracheophyta</taxon>
        <taxon>Spermatophyta</taxon>
        <taxon>Magnoliopsida</taxon>
        <taxon>eudicotyledons</taxon>
        <taxon>Gunneridae</taxon>
        <taxon>Pentapetalae</taxon>
        <taxon>asterids</taxon>
        <taxon>lamiids</taxon>
        <taxon>Lamiales</taxon>
        <taxon>Pedaliaceae</taxon>
        <taxon>Sesamum</taxon>
    </lineage>
</organism>
<dbReference type="PANTHER" id="PTHR37610:SF40">
    <property type="entry name" value="OS01G0909600 PROTEIN"/>
    <property type="match status" value="1"/>
</dbReference>
<feature type="compositionally biased region" description="Polar residues" evidence="1">
    <location>
        <begin position="1"/>
        <end position="14"/>
    </location>
</feature>
<dbReference type="EMBL" id="JACGWJ010000019">
    <property type="protein sequence ID" value="KAL0345573.1"/>
    <property type="molecule type" value="Genomic_DNA"/>
</dbReference>
<feature type="region of interest" description="Disordered" evidence="1">
    <location>
        <begin position="1"/>
        <end position="20"/>
    </location>
</feature>
<reference evidence="3" key="2">
    <citation type="journal article" date="2024" name="Plant">
        <title>Genomic evolution and insights into agronomic trait innovations of Sesamum species.</title>
        <authorList>
            <person name="Miao H."/>
            <person name="Wang L."/>
            <person name="Qu L."/>
            <person name="Liu H."/>
            <person name="Sun Y."/>
            <person name="Le M."/>
            <person name="Wang Q."/>
            <person name="Wei S."/>
            <person name="Zheng Y."/>
            <person name="Lin W."/>
            <person name="Duan Y."/>
            <person name="Cao H."/>
            <person name="Xiong S."/>
            <person name="Wang X."/>
            <person name="Wei L."/>
            <person name="Li C."/>
            <person name="Ma Q."/>
            <person name="Ju M."/>
            <person name="Zhao R."/>
            <person name="Li G."/>
            <person name="Mu C."/>
            <person name="Tian Q."/>
            <person name="Mei H."/>
            <person name="Zhang T."/>
            <person name="Gao T."/>
            <person name="Zhang H."/>
        </authorList>
    </citation>
    <scope>NUCLEOTIDE SEQUENCE</scope>
    <source>
        <strain evidence="3">G02</strain>
    </source>
</reference>
<comment type="caution">
    <text evidence="3">The sequence shown here is derived from an EMBL/GenBank/DDBJ whole genome shotgun (WGS) entry which is preliminary data.</text>
</comment>
<evidence type="ECO:0000256" key="1">
    <source>
        <dbReference type="SAM" id="MobiDB-lite"/>
    </source>
</evidence>
<name>A0AAW2NQQ6_SESRA</name>
<dbReference type="PANTHER" id="PTHR37610">
    <property type="entry name" value="CCHC-TYPE DOMAIN-CONTAINING PROTEIN"/>
    <property type="match status" value="1"/>
</dbReference>
<dbReference type="InterPro" id="IPR029472">
    <property type="entry name" value="Copia-like_N"/>
</dbReference>
<sequence>MASSSGTVSNTPTAGNLRMQDDPGMIMILGPLNGNNWLSWSRSVQIALEGRDKLRFVDGTLIQPDEGSIELKQWRITYSMELSDQRRKIGNGGKAYMTTEESGSSTGYPMDLPANTGGNLVTVADLTEALELIQNRAPPDPVRVHFAQGDEMTGTTLVNTLSRDRVGSWIVDTGATKITCVVMHNYFVP</sequence>
<evidence type="ECO:0000259" key="2">
    <source>
        <dbReference type="Pfam" id="PF14244"/>
    </source>
</evidence>
<feature type="domain" description="Retrotransposon Copia-like N-terminal" evidence="2">
    <location>
        <begin position="20"/>
        <end position="65"/>
    </location>
</feature>
<accession>A0AAW2NQQ6</accession>